<comment type="caution">
    <text evidence="1">The sequence shown here is derived from an EMBL/GenBank/DDBJ whole genome shotgun (WGS) entry which is preliminary data.</text>
</comment>
<gene>
    <name evidence="1" type="ORF">EVOR1521_LOCUS2287</name>
</gene>
<protein>
    <submittedName>
        <fullName evidence="1">Uncharacterized protein</fullName>
    </submittedName>
</protein>
<dbReference type="AlphaFoldDB" id="A0AA36MLP3"/>
<name>A0AA36MLP3_9DINO</name>
<evidence type="ECO:0000313" key="1">
    <source>
        <dbReference type="EMBL" id="CAJ1372148.1"/>
    </source>
</evidence>
<accession>A0AA36MLP3</accession>
<dbReference type="EMBL" id="CAUJNA010000116">
    <property type="protein sequence ID" value="CAJ1372148.1"/>
    <property type="molecule type" value="Genomic_DNA"/>
</dbReference>
<evidence type="ECO:0000313" key="2">
    <source>
        <dbReference type="Proteomes" id="UP001178507"/>
    </source>
</evidence>
<dbReference type="Proteomes" id="UP001178507">
    <property type="component" value="Unassembled WGS sequence"/>
</dbReference>
<organism evidence="1 2">
    <name type="scientific">Effrenium voratum</name>
    <dbReference type="NCBI Taxonomy" id="2562239"/>
    <lineage>
        <taxon>Eukaryota</taxon>
        <taxon>Sar</taxon>
        <taxon>Alveolata</taxon>
        <taxon>Dinophyceae</taxon>
        <taxon>Suessiales</taxon>
        <taxon>Symbiodiniaceae</taxon>
        <taxon>Effrenium</taxon>
    </lineage>
</organism>
<reference evidence="1" key="1">
    <citation type="submission" date="2023-08" db="EMBL/GenBank/DDBJ databases">
        <authorList>
            <person name="Chen Y."/>
            <person name="Shah S."/>
            <person name="Dougan E. K."/>
            <person name="Thang M."/>
            <person name="Chan C."/>
        </authorList>
    </citation>
    <scope>NUCLEOTIDE SEQUENCE</scope>
</reference>
<keyword evidence="2" id="KW-1185">Reference proteome</keyword>
<proteinExistence type="predicted"/>
<sequence>MMNPEGAVKDMRALQRAVEVVGRGSGHFAFYADPQPRCILSEAPPADAMAPSELMVRTCEESHLENGHKRAMNHLTSAPLRAVVPENWATVSWALLFEW</sequence>